<evidence type="ECO:0000256" key="2">
    <source>
        <dbReference type="ARBA" id="ARBA00022473"/>
    </source>
</evidence>
<dbReference type="Pfam" id="PF01079">
    <property type="entry name" value="Hint"/>
    <property type="match status" value="1"/>
</dbReference>
<evidence type="ECO:0000256" key="4">
    <source>
        <dbReference type="SAM" id="SignalP"/>
    </source>
</evidence>
<evidence type="ECO:0000259" key="6">
    <source>
        <dbReference type="SMART" id="SM00306"/>
    </source>
</evidence>
<evidence type="ECO:0000256" key="1">
    <source>
        <dbReference type="ARBA" id="ARBA00004239"/>
    </source>
</evidence>
<dbReference type="InterPro" id="IPR001767">
    <property type="entry name" value="Hedgehog_Hint"/>
</dbReference>
<name>A0A915PKE2_9BILA</name>
<evidence type="ECO:0000256" key="3">
    <source>
        <dbReference type="ARBA" id="ARBA00022729"/>
    </source>
</evidence>
<dbReference type="SMART" id="SM00305">
    <property type="entry name" value="HintC"/>
    <property type="match status" value="1"/>
</dbReference>
<dbReference type="PANTHER" id="PTHR46706:SF12">
    <property type="entry name" value="PROTEIN QUA-1-RELATED"/>
    <property type="match status" value="1"/>
</dbReference>
<evidence type="ECO:0000313" key="7">
    <source>
        <dbReference type="Proteomes" id="UP000887581"/>
    </source>
</evidence>
<proteinExistence type="predicted"/>
<evidence type="ECO:0000259" key="5">
    <source>
        <dbReference type="SMART" id="SM00305"/>
    </source>
</evidence>
<dbReference type="GO" id="GO:0016540">
    <property type="term" value="P:protein autoprocessing"/>
    <property type="evidence" value="ECO:0007669"/>
    <property type="project" value="InterPro"/>
</dbReference>
<dbReference type="GO" id="GO:0048731">
    <property type="term" value="P:system development"/>
    <property type="evidence" value="ECO:0007669"/>
    <property type="project" value="UniProtKB-ARBA"/>
</dbReference>
<dbReference type="PROSITE" id="PS50817">
    <property type="entry name" value="INTEIN_N_TER"/>
    <property type="match status" value="1"/>
</dbReference>
<keyword evidence="3 4" id="KW-0732">Signal</keyword>
<dbReference type="GO" id="GO:0016539">
    <property type="term" value="P:intein-mediated protein splicing"/>
    <property type="evidence" value="ECO:0007669"/>
    <property type="project" value="InterPro"/>
</dbReference>
<organism evidence="7 8">
    <name type="scientific">Setaria digitata</name>
    <dbReference type="NCBI Taxonomy" id="48799"/>
    <lineage>
        <taxon>Eukaryota</taxon>
        <taxon>Metazoa</taxon>
        <taxon>Ecdysozoa</taxon>
        <taxon>Nematoda</taxon>
        <taxon>Chromadorea</taxon>
        <taxon>Rhabditida</taxon>
        <taxon>Spirurina</taxon>
        <taxon>Spiruromorpha</taxon>
        <taxon>Filarioidea</taxon>
        <taxon>Setariidae</taxon>
        <taxon>Setaria</taxon>
    </lineage>
</organism>
<comment type="subcellular location">
    <subcellularLocation>
        <location evidence="1">Secreted</location>
        <location evidence="1">Extracellular space</location>
    </subcellularLocation>
</comment>
<evidence type="ECO:0000313" key="8">
    <source>
        <dbReference type="WBParaSite" id="sdigi.contig127.g4879.t1"/>
    </source>
</evidence>
<dbReference type="AlphaFoldDB" id="A0A915PKE2"/>
<feature type="domain" description="Hint" evidence="6">
    <location>
        <begin position="478"/>
        <end position="580"/>
    </location>
</feature>
<sequence length="675" mass="76438">MLSFLMLLLIRSISSQQQSAVDSSCSEHTIPFSFQNDKNGNPTLLCTSPVCFGEKRFYEMKRDDMIPVTESETKSLFGLDSYIHKAQCYKFYQNVSCTGEVQWTVGLLLEDNGSSVKAKWKCCNYEGLRHARALKTVVVKVGESYTGGEVYQNSRRVAFDLIKEVQLSFDNQHRPQYELKIMRLACIPKPIDTKNKLISDENSELNGSAMDISSEYDAEEYVFTNQHHTKYSKPRRRSTVMEDENFDDLFSPRHRMAHRRVFSLRRRPFYRPIIDDYDYYDYDPVIVKRPSSHRRIITDGLWPTNLGIIGRNRPVLAAAPVSSTLYEISSPNMVEGDYSQFIESDGQATPTSVSAEVYSQLSATVGALTNDYNDVNNQPAQIEEHFVLTIERISPSSGQFLQTYSGLQYPPSGVQYLHSGVPYSPQRPAIPSEPKSITIAQRTVPAYSGGNVPVRNDTLSLEVLCKCLQYYNGYFETLQCFSSDATVQTPNRIKRIDELQVGDQVLSIDESLISYSPVVMFLHRSENESAVFNKIILENDEIIKLTDYHLLYVTDCAVGEKLRLIFAKDVRLGHCLHVAVKQSNNLVPVQVSAIQRVIGKGFYAPLTANGDIIVNSILSSCHSNIAMQTLQQSMFNLLRKLRSLMLADHTTNGLLPGIRFLIHISNFFLPESIVW</sequence>
<reference evidence="8" key="1">
    <citation type="submission" date="2022-11" db="UniProtKB">
        <authorList>
            <consortium name="WormBaseParasite"/>
        </authorList>
    </citation>
    <scope>IDENTIFICATION</scope>
</reference>
<feature type="chain" id="PRO_5036928005" evidence="4">
    <location>
        <begin position="16"/>
        <end position="675"/>
    </location>
</feature>
<dbReference type="InterPro" id="IPR052140">
    <property type="entry name" value="Dev_Signal_Hedgehog-like"/>
</dbReference>
<dbReference type="InterPro" id="IPR001657">
    <property type="entry name" value="Hedgehog"/>
</dbReference>
<dbReference type="Gene3D" id="2.170.16.10">
    <property type="entry name" value="Hedgehog/Intein (Hint) domain"/>
    <property type="match status" value="1"/>
</dbReference>
<accession>A0A915PKE2</accession>
<dbReference type="PANTHER" id="PTHR46706">
    <property type="entry name" value="PROTEIN QUA-1-RELATED"/>
    <property type="match status" value="1"/>
</dbReference>
<dbReference type="InterPro" id="IPR003587">
    <property type="entry name" value="Hint_dom_N"/>
</dbReference>
<dbReference type="WBParaSite" id="sdigi.contig127.g4879.t1">
    <property type="protein sequence ID" value="sdigi.contig127.g4879.t1"/>
    <property type="gene ID" value="sdigi.contig127.g4879"/>
</dbReference>
<dbReference type="InterPro" id="IPR036844">
    <property type="entry name" value="Hint_dom_sf"/>
</dbReference>
<feature type="signal peptide" evidence="4">
    <location>
        <begin position="1"/>
        <end position="15"/>
    </location>
</feature>
<dbReference type="CDD" id="cd00081">
    <property type="entry name" value="Hint"/>
    <property type="match status" value="1"/>
</dbReference>
<dbReference type="SMART" id="SM00306">
    <property type="entry name" value="HintN"/>
    <property type="match status" value="1"/>
</dbReference>
<keyword evidence="7" id="KW-1185">Reference proteome</keyword>
<dbReference type="GO" id="GO:0005576">
    <property type="term" value="C:extracellular region"/>
    <property type="evidence" value="ECO:0007669"/>
    <property type="project" value="UniProtKB-SubCell"/>
</dbReference>
<keyword evidence="2" id="KW-0217">Developmental protein</keyword>
<feature type="domain" description="Hint" evidence="5">
    <location>
        <begin position="583"/>
        <end position="627"/>
    </location>
</feature>
<dbReference type="GO" id="GO:0007267">
    <property type="term" value="P:cell-cell signaling"/>
    <property type="evidence" value="ECO:0007669"/>
    <property type="project" value="InterPro"/>
</dbReference>
<dbReference type="InterPro" id="IPR006141">
    <property type="entry name" value="Intein_N"/>
</dbReference>
<dbReference type="SUPFAM" id="SSF51294">
    <property type="entry name" value="Hedgehog/intein (Hint) domain"/>
    <property type="match status" value="1"/>
</dbReference>
<dbReference type="InterPro" id="IPR003586">
    <property type="entry name" value="Hint_dom_C"/>
</dbReference>
<protein>
    <submittedName>
        <fullName evidence="8">Hint domain-containing protein</fullName>
    </submittedName>
</protein>
<dbReference type="PRINTS" id="PR00632">
    <property type="entry name" value="SONICHHOG"/>
</dbReference>
<dbReference type="Proteomes" id="UP000887581">
    <property type="component" value="Unplaced"/>
</dbReference>